<dbReference type="Proteomes" id="UP000265520">
    <property type="component" value="Unassembled WGS sequence"/>
</dbReference>
<keyword evidence="2" id="KW-1185">Reference proteome</keyword>
<name>A0A392UQ90_9FABA</name>
<evidence type="ECO:0000313" key="2">
    <source>
        <dbReference type="Proteomes" id="UP000265520"/>
    </source>
</evidence>
<dbReference type="EMBL" id="LXQA010890373">
    <property type="protein sequence ID" value="MCI75751.1"/>
    <property type="molecule type" value="Genomic_DNA"/>
</dbReference>
<protein>
    <submittedName>
        <fullName evidence="1">Uncharacterized protein</fullName>
    </submittedName>
</protein>
<organism evidence="1 2">
    <name type="scientific">Trifolium medium</name>
    <dbReference type="NCBI Taxonomy" id="97028"/>
    <lineage>
        <taxon>Eukaryota</taxon>
        <taxon>Viridiplantae</taxon>
        <taxon>Streptophyta</taxon>
        <taxon>Embryophyta</taxon>
        <taxon>Tracheophyta</taxon>
        <taxon>Spermatophyta</taxon>
        <taxon>Magnoliopsida</taxon>
        <taxon>eudicotyledons</taxon>
        <taxon>Gunneridae</taxon>
        <taxon>Pentapetalae</taxon>
        <taxon>rosids</taxon>
        <taxon>fabids</taxon>
        <taxon>Fabales</taxon>
        <taxon>Fabaceae</taxon>
        <taxon>Papilionoideae</taxon>
        <taxon>50 kb inversion clade</taxon>
        <taxon>NPAAA clade</taxon>
        <taxon>Hologalegina</taxon>
        <taxon>IRL clade</taxon>
        <taxon>Trifolieae</taxon>
        <taxon>Trifolium</taxon>
    </lineage>
</organism>
<sequence>AVTSICATRQMNLRNAQQEHMNMRNAPYESAQRAINRVLILPQPL</sequence>
<evidence type="ECO:0000313" key="1">
    <source>
        <dbReference type="EMBL" id="MCI75751.1"/>
    </source>
</evidence>
<comment type="caution">
    <text evidence="1">The sequence shown here is derived from an EMBL/GenBank/DDBJ whole genome shotgun (WGS) entry which is preliminary data.</text>
</comment>
<accession>A0A392UQ90</accession>
<proteinExistence type="predicted"/>
<feature type="non-terminal residue" evidence="1">
    <location>
        <position position="1"/>
    </location>
</feature>
<reference evidence="1 2" key="1">
    <citation type="journal article" date="2018" name="Front. Plant Sci.">
        <title>Red Clover (Trifolium pratense) and Zigzag Clover (T. medium) - A Picture of Genomic Similarities and Differences.</title>
        <authorList>
            <person name="Dluhosova J."/>
            <person name="Istvanek J."/>
            <person name="Nedelnik J."/>
            <person name="Repkova J."/>
        </authorList>
    </citation>
    <scope>NUCLEOTIDE SEQUENCE [LARGE SCALE GENOMIC DNA]</scope>
    <source>
        <strain evidence="2">cv. 10/8</strain>
        <tissue evidence="1">Leaf</tissue>
    </source>
</reference>
<dbReference type="AlphaFoldDB" id="A0A392UQ90"/>